<feature type="region of interest" description="Disordered" evidence="1">
    <location>
        <begin position="197"/>
        <end position="217"/>
    </location>
</feature>
<reference evidence="3 4" key="1">
    <citation type="journal article" date="2016" name="Genome Biol. Evol.">
        <title>Gene Family Evolution Reflects Adaptation to Soil Environmental Stressors in the Genome of the Collembolan Orchesella cincta.</title>
        <authorList>
            <person name="Faddeeva-Vakhrusheva A."/>
            <person name="Derks M.F."/>
            <person name="Anvar S.Y."/>
            <person name="Agamennone V."/>
            <person name="Suring W."/>
            <person name="Smit S."/>
            <person name="van Straalen N.M."/>
            <person name="Roelofs D."/>
        </authorList>
    </citation>
    <scope>NUCLEOTIDE SEQUENCE [LARGE SCALE GENOMIC DNA]</scope>
    <source>
        <tissue evidence="3">Mixed pool</tissue>
    </source>
</reference>
<keyword evidence="4" id="KW-1185">Reference proteome</keyword>
<evidence type="ECO:0000313" key="3">
    <source>
        <dbReference type="EMBL" id="ODM89938.1"/>
    </source>
</evidence>
<evidence type="ECO:0000313" key="4">
    <source>
        <dbReference type="Proteomes" id="UP000094527"/>
    </source>
</evidence>
<feature type="transmembrane region" description="Helical" evidence="2">
    <location>
        <begin position="17"/>
        <end position="43"/>
    </location>
</feature>
<feature type="transmembrane region" description="Helical" evidence="2">
    <location>
        <begin position="122"/>
        <end position="143"/>
    </location>
</feature>
<evidence type="ECO:0000256" key="1">
    <source>
        <dbReference type="SAM" id="MobiDB-lite"/>
    </source>
</evidence>
<feature type="transmembrane region" description="Helical" evidence="2">
    <location>
        <begin position="55"/>
        <end position="79"/>
    </location>
</feature>
<feature type="transmembrane region" description="Helical" evidence="2">
    <location>
        <begin position="91"/>
        <end position="110"/>
    </location>
</feature>
<accession>A0A1D2MAB5</accession>
<name>A0A1D2MAB5_ORCCI</name>
<evidence type="ECO:0000256" key="2">
    <source>
        <dbReference type="SAM" id="Phobius"/>
    </source>
</evidence>
<protein>
    <submittedName>
        <fullName evidence="3">Uncharacterized protein</fullName>
    </submittedName>
</protein>
<keyword evidence="2" id="KW-0472">Membrane</keyword>
<feature type="compositionally biased region" description="Polar residues" evidence="1">
    <location>
        <begin position="203"/>
        <end position="217"/>
    </location>
</feature>
<organism evidence="3 4">
    <name type="scientific">Orchesella cincta</name>
    <name type="common">Springtail</name>
    <name type="synonym">Podura cincta</name>
    <dbReference type="NCBI Taxonomy" id="48709"/>
    <lineage>
        <taxon>Eukaryota</taxon>
        <taxon>Metazoa</taxon>
        <taxon>Ecdysozoa</taxon>
        <taxon>Arthropoda</taxon>
        <taxon>Hexapoda</taxon>
        <taxon>Collembola</taxon>
        <taxon>Entomobryomorpha</taxon>
        <taxon>Entomobryoidea</taxon>
        <taxon>Orchesellidae</taxon>
        <taxon>Orchesellinae</taxon>
        <taxon>Orchesella</taxon>
    </lineage>
</organism>
<keyword evidence="2" id="KW-1133">Transmembrane helix</keyword>
<keyword evidence="2" id="KW-0812">Transmembrane</keyword>
<dbReference type="Proteomes" id="UP000094527">
    <property type="component" value="Unassembled WGS sequence"/>
</dbReference>
<sequence>MALNPCPCMPLQSGVRLLAIIDAVLSLLNLGLFLLVLLAILFYKGENEIEDGDKGVSVVIVVVAILIAGLQFLLALRLYRGAKEKDSRRCRSWLAATVVIITIYAISLVTNRTAKDFHGGGLAVFMVAIIYKVFEVVLVVAFIEMLKQDHQRGIGYIFPPVAAPQPHPLYPTSNVYTIDPPPSYFHIQNQTAHVEPPPPYCSESATVSQRDTANSGI</sequence>
<dbReference type="EMBL" id="LJIJ01002282">
    <property type="protein sequence ID" value="ODM89938.1"/>
    <property type="molecule type" value="Genomic_DNA"/>
</dbReference>
<dbReference type="AlphaFoldDB" id="A0A1D2MAB5"/>
<gene>
    <name evidence="3" type="ORF">Ocin01_16743</name>
</gene>
<dbReference type="OrthoDB" id="8296303at2759"/>
<dbReference type="OMA" id="MAINPCC"/>
<comment type="caution">
    <text evidence="3">The sequence shown here is derived from an EMBL/GenBank/DDBJ whole genome shotgun (WGS) entry which is preliminary data.</text>
</comment>
<proteinExistence type="predicted"/>